<dbReference type="OrthoDB" id="220163at2"/>
<evidence type="ECO:0000313" key="2">
    <source>
        <dbReference type="EMBL" id="SIR02892.1"/>
    </source>
</evidence>
<sequence>RSGGSSRMEAGELLRLHGLGEDYLRSLERRLLAGIHRAKALFLARGDHGLPPWRWLIDAAGGGSTHPVYRINRLSIAAGWGAVFCALDPGAGQRDSKAGAGSSHDISSARMPGQPIDSG</sequence>
<feature type="region of interest" description="Disordered" evidence="1">
    <location>
        <begin position="91"/>
        <end position="119"/>
    </location>
</feature>
<proteinExistence type="predicted"/>
<name>A0A1N6XKP4_9SPIO</name>
<dbReference type="AlphaFoldDB" id="A0A1N6XKP4"/>
<evidence type="ECO:0000313" key="3">
    <source>
        <dbReference type="Proteomes" id="UP000186400"/>
    </source>
</evidence>
<dbReference type="Proteomes" id="UP000186400">
    <property type="component" value="Unassembled WGS sequence"/>
</dbReference>
<protein>
    <submittedName>
        <fullName evidence="2">Uncharacterized protein</fullName>
    </submittedName>
</protein>
<evidence type="ECO:0000256" key="1">
    <source>
        <dbReference type="SAM" id="MobiDB-lite"/>
    </source>
</evidence>
<dbReference type="EMBL" id="FTMS01000026">
    <property type="protein sequence ID" value="SIR02892.1"/>
    <property type="molecule type" value="Genomic_DNA"/>
</dbReference>
<feature type="non-terminal residue" evidence="2">
    <location>
        <position position="1"/>
    </location>
</feature>
<gene>
    <name evidence="2" type="ORF">SAMN05920897_12613</name>
</gene>
<organism evidence="2 3">
    <name type="scientific">Alkalispirochaeta americana</name>
    <dbReference type="NCBI Taxonomy" id="159291"/>
    <lineage>
        <taxon>Bacteria</taxon>
        <taxon>Pseudomonadati</taxon>
        <taxon>Spirochaetota</taxon>
        <taxon>Spirochaetia</taxon>
        <taxon>Spirochaetales</taxon>
        <taxon>Spirochaetaceae</taxon>
        <taxon>Alkalispirochaeta</taxon>
    </lineage>
</organism>
<keyword evidence="3" id="KW-1185">Reference proteome</keyword>
<accession>A0A1N6XKP4</accession>
<reference evidence="2 3" key="1">
    <citation type="submission" date="2017-01" db="EMBL/GenBank/DDBJ databases">
        <authorList>
            <person name="Mah S.A."/>
            <person name="Swanson W.J."/>
            <person name="Moy G.W."/>
            <person name="Vacquier V.D."/>
        </authorList>
    </citation>
    <scope>NUCLEOTIDE SEQUENCE [LARGE SCALE GENOMIC DNA]</scope>
    <source>
        <strain evidence="2 3">ASpG1</strain>
    </source>
</reference>
<dbReference type="RefSeq" id="WP_159438810.1">
    <property type="nucleotide sequence ID" value="NZ_FTMS01000026.1"/>
</dbReference>